<name>A0A9N9C078_9GLOM</name>
<dbReference type="EMBL" id="CAJVPK010001417">
    <property type="protein sequence ID" value="CAG8586056.1"/>
    <property type="molecule type" value="Genomic_DNA"/>
</dbReference>
<comment type="caution">
    <text evidence="1">The sequence shown here is derived from an EMBL/GenBank/DDBJ whole genome shotgun (WGS) entry which is preliminary data.</text>
</comment>
<evidence type="ECO:0000313" key="1">
    <source>
        <dbReference type="EMBL" id="CAG8586056.1"/>
    </source>
</evidence>
<proteinExistence type="predicted"/>
<dbReference type="Proteomes" id="UP000789706">
    <property type="component" value="Unassembled WGS sequence"/>
</dbReference>
<keyword evidence="2" id="KW-1185">Reference proteome</keyword>
<gene>
    <name evidence="1" type="ORF">DEBURN_LOCUS8812</name>
</gene>
<dbReference type="OrthoDB" id="10546630at2759"/>
<protein>
    <submittedName>
        <fullName evidence="1">873_t:CDS:1</fullName>
    </submittedName>
</protein>
<dbReference type="AlphaFoldDB" id="A0A9N9C078"/>
<reference evidence="1" key="1">
    <citation type="submission" date="2021-06" db="EMBL/GenBank/DDBJ databases">
        <authorList>
            <person name="Kallberg Y."/>
            <person name="Tangrot J."/>
            <person name="Rosling A."/>
        </authorList>
    </citation>
    <scope>NUCLEOTIDE SEQUENCE</scope>
    <source>
        <strain evidence="1">AZ414A</strain>
    </source>
</reference>
<sequence>MALKECELQILAQEVTTRRAKAEAETLGIANLRKKTINDAMFKIRMPDIEQSHPTFESGVNYEFSIEVQ</sequence>
<organism evidence="1 2">
    <name type="scientific">Diversispora eburnea</name>
    <dbReference type="NCBI Taxonomy" id="1213867"/>
    <lineage>
        <taxon>Eukaryota</taxon>
        <taxon>Fungi</taxon>
        <taxon>Fungi incertae sedis</taxon>
        <taxon>Mucoromycota</taxon>
        <taxon>Glomeromycotina</taxon>
        <taxon>Glomeromycetes</taxon>
        <taxon>Diversisporales</taxon>
        <taxon>Diversisporaceae</taxon>
        <taxon>Diversispora</taxon>
    </lineage>
</organism>
<feature type="non-terminal residue" evidence="1">
    <location>
        <position position="69"/>
    </location>
</feature>
<accession>A0A9N9C078</accession>
<evidence type="ECO:0000313" key="2">
    <source>
        <dbReference type="Proteomes" id="UP000789706"/>
    </source>
</evidence>